<accession>A0A0C3Q602</accession>
<keyword evidence="5" id="KW-0676">Redox-active center</keyword>
<dbReference type="STRING" id="1051891.A0A0C3Q602"/>
<organism evidence="7 8">
    <name type="scientific">Tulasnella calospora MUT 4182</name>
    <dbReference type="NCBI Taxonomy" id="1051891"/>
    <lineage>
        <taxon>Eukaryota</taxon>
        <taxon>Fungi</taxon>
        <taxon>Dikarya</taxon>
        <taxon>Basidiomycota</taxon>
        <taxon>Agaricomycotina</taxon>
        <taxon>Agaricomycetes</taxon>
        <taxon>Cantharellales</taxon>
        <taxon>Tulasnellaceae</taxon>
        <taxon>Tulasnella</taxon>
    </lineage>
</organism>
<gene>
    <name evidence="7" type="ORF">M407DRAFT_246265</name>
</gene>
<dbReference type="InterPro" id="IPR017937">
    <property type="entry name" value="Thioredoxin_CS"/>
</dbReference>
<evidence type="ECO:0000256" key="1">
    <source>
        <dbReference type="ARBA" id="ARBA00020570"/>
    </source>
</evidence>
<protein>
    <recommendedName>
        <fullName evidence="1 3">Thioredoxin</fullName>
    </recommendedName>
</protein>
<dbReference type="CDD" id="cd02947">
    <property type="entry name" value="TRX_family"/>
    <property type="match status" value="1"/>
</dbReference>
<dbReference type="Gene3D" id="3.40.30.10">
    <property type="entry name" value="Glutaredoxin"/>
    <property type="match status" value="1"/>
</dbReference>
<comment type="similarity">
    <text evidence="3">Belongs to the thioredoxin family.</text>
</comment>
<dbReference type="PANTHER" id="PTHR46115">
    <property type="entry name" value="THIOREDOXIN-LIKE PROTEIN 1"/>
    <property type="match status" value="1"/>
</dbReference>
<dbReference type="PRINTS" id="PR00421">
    <property type="entry name" value="THIOREDOXIN"/>
</dbReference>
<feature type="domain" description="Thioredoxin" evidence="6">
    <location>
        <begin position="1"/>
        <end position="106"/>
    </location>
</feature>
<proteinExistence type="inferred from homology"/>
<dbReference type="Proteomes" id="UP000054248">
    <property type="component" value="Unassembled WGS sequence"/>
</dbReference>
<dbReference type="HOGENOM" id="CLU_090389_14_0_1"/>
<evidence type="ECO:0000313" key="8">
    <source>
        <dbReference type="Proteomes" id="UP000054248"/>
    </source>
</evidence>
<sequence>MVQYIKDLDDFRSKTSGTKPVIIDFTAAWCPPCKMIGPIFEGLSTQEENAGVEFYKVDVDEAADVAQECGIRAMPTFKVFRDGKEVDSMRGADVDGLQELVSKYKA</sequence>
<dbReference type="PROSITE" id="PS51352">
    <property type="entry name" value="THIOREDOXIN_2"/>
    <property type="match status" value="1"/>
</dbReference>
<name>A0A0C3Q602_9AGAM</name>
<dbReference type="InterPro" id="IPR013766">
    <property type="entry name" value="Thioredoxin_domain"/>
</dbReference>
<dbReference type="GO" id="GO:0015035">
    <property type="term" value="F:protein-disulfide reductase activity"/>
    <property type="evidence" value="ECO:0007669"/>
    <property type="project" value="InterPro"/>
</dbReference>
<dbReference type="Pfam" id="PF00085">
    <property type="entry name" value="Thioredoxin"/>
    <property type="match status" value="1"/>
</dbReference>
<dbReference type="AlphaFoldDB" id="A0A0C3Q602"/>
<dbReference type="InterPro" id="IPR005746">
    <property type="entry name" value="Thioredoxin"/>
</dbReference>
<dbReference type="InterPro" id="IPR036249">
    <property type="entry name" value="Thioredoxin-like_sf"/>
</dbReference>
<evidence type="ECO:0000256" key="4">
    <source>
        <dbReference type="PIRSR" id="PIRSR000077-1"/>
    </source>
</evidence>
<feature type="site" description="Contributes to redox potential value" evidence="4">
    <location>
        <position position="31"/>
    </location>
</feature>
<feature type="disulfide bond" description="Redox-active" evidence="5">
    <location>
        <begin position="30"/>
        <end position="33"/>
    </location>
</feature>
<dbReference type="EMBL" id="KN823238">
    <property type="protein sequence ID" value="KIO19146.1"/>
    <property type="molecule type" value="Genomic_DNA"/>
</dbReference>
<keyword evidence="8" id="KW-1185">Reference proteome</keyword>
<reference evidence="7 8" key="1">
    <citation type="submission" date="2014-04" db="EMBL/GenBank/DDBJ databases">
        <authorList>
            <consortium name="DOE Joint Genome Institute"/>
            <person name="Kuo A."/>
            <person name="Girlanda M."/>
            <person name="Perotto S."/>
            <person name="Kohler A."/>
            <person name="Nagy L.G."/>
            <person name="Floudas D."/>
            <person name="Copeland A."/>
            <person name="Barry K.W."/>
            <person name="Cichocki N."/>
            <person name="Veneault-Fourrey C."/>
            <person name="LaButti K."/>
            <person name="Lindquist E.A."/>
            <person name="Lipzen A."/>
            <person name="Lundell T."/>
            <person name="Morin E."/>
            <person name="Murat C."/>
            <person name="Sun H."/>
            <person name="Tunlid A."/>
            <person name="Henrissat B."/>
            <person name="Grigoriev I.V."/>
            <person name="Hibbett D.S."/>
            <person name="Martin F."/>
            <person name="Nordberg H.P."/>
            <person name="Cantor M.N."/>
            <person name="Hua S.X."/>
        </authorList>
    </citation>
    <scope>NUCLEOTIDE SEQUENCE [LARGE SCALE GENOMIC DNA]</scope>
    <source>
        <strain evidence="7 8">MUT 4182</strain>
    </source>
</reference>
<reference evidence="8" key="2">
    <citation type="submission" date="2015-01" db="EMBL/GenBank/DDBJ databases">
        <title>Evolutionary Origins and Diversification of the Mycorrhizal Mutualists.</title>
        <authorList>
            <consortium name="DOE Joint Genome Institute"/>
            <consortium name="Mycorrhizal Genomics Consortium"/>
            <person name="Kohler A."/>
            <person name="Kuo A."/>
            <person name="Nagy L.G."/>
            <person name="Floudas D."/>
            <person name="Copeland A."/>
            <person name="Barry K.W."/>
            <person name="Cichocki N."/>
            <person name="Veneault-Fourrey C."/>
            <person name="LaButti K."/>
            <person name="Lindquist E.A."/>
            <person name="Lipzen A."/>
            <person name="Lundell T."/>
            <person name="Morin E."/>
            <person name="Murat C."/>
            <person name="Riley R."/>
            <person name="Ohm R."/>
            <person name="Sun H."/>
            <person name="Tunlid A."/>
            <person name="Henrissat B."/>
            <person name="Grigoriev I.V."/>
            <person name="Hibbett D.S."/>
            <person name="Martin F."/>
        </authorList>
    </citation>
    <scope>NUCLEOTIDE SEQUENCE [LARGE SCALE GENOMIC DNA]</scope>
    <source>
        <strain evidence="8">MUT 4182</strain>
    </source>
</reference>
<evidence type="ECO:0000256" key="2">
    <source>
        <dbReference type="ARBA" id="ARBA00023157"/>
    </source>
</evidence>
<dbReference type="PIRSF" id="PIRSF000077">
    <property type="entry name" value="Thioredoxin"/>
    <property type="match status" value="1"/>
</dbReference>
<evidence type="ECO:0000259" key="6">
    <source>
        <dbReference type="PROSITE" id="PS51352"/>
    </source>
</evidence>
<evidence type="ECO:0000256" key="5">
    <source>
        <dbReference type="PIRSR" id="PIRSR000077-4"/>
    </source>
</evidence>
<dbReference type="PROSITE" id="PS00194">
    <property type="entry name" value="THIOREDOXIN_1"/>
    <property type="match status" value="1"/>
</dbReference>
<feature type="site" description="Deprotonates C-terminal active site Cys" evidence="4">
    <location>
        <position position="24"/>
    </location>
</feature>
<dbReference type="FunFam" id="3.40.30.10:FF:000245">
    <property type="entry name" value="Thioredoxin"/>
    <property type="match status" value="1"/>
</dbReference>
<evidence type="ECO:0000313" key="7">
    <source>
        <dbReference type="EMBL" id="KIO19146.1"/>
    </source>
</evidence>
<evidence type="ECO:0000256" key="3">
    <source>
        <dbReference type="PIRNR" id="PIRNR000077"/>
    </source>
</evidence>
<dbReference type="SUPFAM" id="SSF52833">
    <property type="entry name" value="Thioredoxin-like"/>
    <property type="match status" value="1"/>
</dbReference>
<feature type="site" description="Contributes to redox potential value" evidence="4">
    <location>
        <position position="32"/>
    </location>
</feature>
<keyword evidence="2 5" id="KW-1015">Disulfide bond</keyword>
<feature type="active site" description="Nucleophile" evidence="4">
    <location>
        <position position="30"/>
    </location>
</feature>
<dbReference type="OrthoDB" id="2121326at2759"/>
<feature type="active site" description="Nucleophile" evidence="4">
    <location>
        <position position="33"/>
    </location>
</feature>